<sequence>MDNITRFKEHFSFLVKTEEDHSILDDLSKTVQSFEKDDSGAVRCELSIVDLDDEMAELICPPPFTGSVAADVPAGFVALAQKHNGIYYEDLGGGVIGFLGLSDDGTIESGNWEWEAVEEGDNEEYLEQLEEADIAASSIVCPLQFGQNWILYDPLKKATTGEPALLFLSHGDCELVPIPESDGLTLSQVLLRILAQRILDRDYFEEVYS</sequence>
<reference evidence="1 2" key="1">
    <citation type="submission" date="2019-10" db="EMBL/GenBank/DDBJ databases">
        <title>Extracellular Electron Transfer in a Candidatus Methanoperedens spp. Enrichment Culture.</title>
        <authorList>
            <person name="Berger S."/>
            <person name="Rangel Shaw D."/>
            <person name="Berben T."/>
            <person name="In 'T Zandt M."/>
            <person name="Frank J."/>
            <person name="Reimann J."/>
            <person name="Jetten M.S.M."/>
            <person name="Welte C.U."/>
        </authorList>
    </citation>
    <scope>NUCLEOTIDE SEQUENCE [LARGE SCALE GENOMIC DNA]</scope>
    <source>
        <strain evidence="1">SB12</strain>
    </source>
</reference>
<dbReference type="Proteomes" id="UP000460298">
    <property type="component" value="Unassembled WGS sequence"/>
</dbReference>
<organism evidence="1 2">
    <name type="scientific">Leptonema illini</name>
    <dbReference type="NCBI Taxonomy" id="183"/>
    <lineage>
        <taxon>Bacteria</taxon>
        <taxon>Pseudomonadati</taxon>
        <taxon>Spirochaetota</taxon>
        <taxon>Spirochaetia</taxon>
        <taxon>Leptospirales</taxon>
        <taxon>Leptospiraceae</taxon>
        <taxon>Leptonema</taxon>
    </lineage>
</organism>
<dbReference type="AlphaFoldDB" id="A0A833LZV9"/>
<accession>A0A833LZV9</accession>
<proteinExistence type="predicted"/>
<dbReference type="EMBL" id="WBUI01000002">
    <property type="protein sequence ID" value="KAB2934721.1"/>
    <property type="molecule type" value="Genomic_DNA"/>
</dbReference>
<protein>
    <recommendedName>
        <fullName evidence="3">Knr4/Smi1-like domain-containing protein</fullName>
    </recommendedName>
</protein>
<evidence type="ECO:0000313" key="1">
    <source>
        <dbReference type="EMBL" id="KAB2934721.1"/>
    </source>
</evidence>
<evidence type="ECO:0000313" key="2">
    <source>
        <dbReference type="Proteomes" id="UP000460298"/>
    </source>
</evidence>
<comment type="caution">
    <text evidence="1">The sequence shown here is derived from an EMBL/GenBank/DDBJ whole genome shotgun (WGS) entry which is preliminary data.</text>
</comment>
<evidence type="ECO:0008006" key="3">
    <source>
        <dbReference type="Google" id="ProtNLM"/>
    </source>
</evidence>
<gene>
    <name evidence="1" type="ORF">F9K24_02800</name>
</gene>
<name>A0A833LZV9_9LEPT</name>